<feature type="transmembrane region" description="Helical" evidence="1">
    <location>
        <begin position="6"/>
        <end position="36"/>
    </location>
</feature>
<keyword evidence="1" id="KW-0472">Membrane</keyword>
<dbReference type="EMBL" id="SNYM01000019">
    <property type="protein sequence ID" value="TDQ45540.1"/>
    <property type="molecule type" value="Genomic_DNA"/>
</dbReference>
<keyword evidence="1" id="KW-0812">Transmembrane</keyword>
<protein>
    <submittedName>
        <fullName evidence="2">Uncharacterized protein</fullName>
    </submittedName>
</protein>
<comment type="caution">
    <text evidence="2">The sequence shown here is derived from an EMBL/GenBank/DDBJ whole genome shotgun (WGS) entry which is preliminary data.</text>
</comment>
<reference evidence="2 3" key="1">
    <citation type="submission" date="2019-03" db="EMBL/GenBank/DDBJ databases">
        <title>Genomic Encyclopedia of Type Strains, Phase IV (KMG-IV): sequencing the most valuable type-strain genomes for metagenomic binning, comparative biology and taxonomic classification.</title>
        <authorList>
            <person name="Goeker M."/>
        </authorList>
    </citation>
    <scope>NUCLEOTIDE SEQUENCE [LARGE SCALE GENOMIC DNA]</scope>
    <source>
        <strain evidence="2 3">DSM 103792</strain>
    </source>
</reference>
<keyword evidence="3" id="KW-1185">Reference proteome</keyword>
<gene>
    <name evidence="2" type="ORF">EV696_1198</name>
</gene>
<name>A0A4R6UFE2_9GAMM</name>
<dbReference type="RefSeq" id="WP_133592578.1">
    <property type="nucleotide sequence ID" value="NZ_CP037953.1"/>
</dbReference>
<evidence type="ECO:0000313" key="3">
    <source>
        <dbReference type="Proteomes" id="UP000295375"/>
    </source>
</evidence>
<dbReference type="AlphaFoldDB" id="A0A4R6UFE2"/>
<evidence type="ECO:0000256" key="1">
    <source>
        <dbReference type="SAM" id="Phobius"/>
    </source>
</evidence>
<feature type="transmembrane region" description="Helical" evidence="1">
    <location>
        <begin position="48"/>
        <end position="66"/>
    </location>
</feature>
<organism evidence="2 3">
    <name type="scientific">Permianibacter aggregans</name>
    <dbReference type="NCBI Taxonomy" id="1510150"/>
    <lineage>
        <taxon>Bacteria</taxon>
        <taxon>Pseudomonadati</taxon>
        <taxon>Pseudomonadota</taxon>
        <taxon>Gammaproteobacteria</taxon>
        <taxon>Pseudomonadales</taxon>
        <taxon>Pseudomonadaceae</taxon>
        <taxon>Permianibacter</taxon>
    </lineage>
</organism>
<keyword evidence="1" id="KW-1133">Transmembrane helix</keyword>
<sequence>MIGVEAIYGGMLAAIFMLFLLLASLAGTTIGVILFVKNRTLISLSIGIPSFVVLGLLVMFVFHIFVESEPHVFSVTLNKEERILLNDSGLRCLDELRPYMCFSPTETTKVNVQFPGGRMLSIQGGSFYVMVGENNEILRVSFTLKADLNHSEVMDLIDDYRKYSTDTTKFDSERKQLISWINLTANSRSTKDHAVVSYDGEGYSLILEIKKPFSSSSGFTVWTHLNIKNQ</sequence>
<accession>A0A4R6UFE2</accession>
<proteinExistence type="predicted"/>
<dbReference type="Proteomes" id="UP000295375">
    <property type="component" value="Unassembled WGS sequence"/>
</dbReference>
<evidence type="ECO:0000313" key="2">
    <source>
        <dbReference type="EMBL" id="TDQ45540.1"/>
    </source>
</evidence>